<dbReference type="InterPro" id="IPR040133">
    <property type="entry name" value="SNCAIP"/>
</dbReference>
<feature type="region of interest" description="Disordered" evidence="1">
    <location>
        <begin position="1"/>
        <end position="30"/>
    </location>
</feature>
<proteinExistence type="predicted"/>
<evidence type="ECO:0000313" key="3">
    <source>
        <dbReference type="Proteomes" id="UP000437017"/>
    </source>
</evidence>
<feature type="region of interest" description="Disordered" evidence="1">
    <location>
        <begin position="151"/>
        <end position="244"/>
    </location>
</feature>
<dbReference type="OrthoDB" id="10057496at2759"/>
<dbReference type="GO" id="GO:0031625">
    <property type="term" value="F:ubiquitin protein ligase binding"/>
    <property type="evidence" value="ECO:0007669"/>
    <property type="project" value="TreeGrafter"/>
</dbReference>
<evidence type="ECO:0000313" key="2">
    <source>
        <dbReference type="EMBL" id="KAB0397752.1"/>
    </source>
</evidence>
<dbReference type="AlphaFoldDB" id="A0A643CCA9"/>
<sequence>SPSSPASRKSQWKSPDADDEPIGKSKPGIQEGIQVLGSLSASSRARAKAKDEDSDKILRQLLGKDISENVCTQEKLLKQLMQRSLSESDTDSNNSEEPKGTPVRKADRPRPQPVVESVESMDGAESLHLMIKKHSLASGRRVTFEEPVVQMEQSSLELNGEKDRDKGRTLQRTSASGEPGDQLKRPFGTFRSIMETLSGNQNNNNNYQASNQLKTSTLPLTSLGRKTTDGKGNPGSSASKGKNKAEMYDSCLNLSSNTLIEEHLCDYARYVVL</sequence>
<gene>
    <name evidence="2" type="ORF">E2I00_016485</name>
</gene>
<accession>A0A643CCA9</accession>
<name>A0A643CCA9_BALPH</name>
<reference evidence="2 3" key="1">
    <citation type="journal article" date="2019" name="PLoS ONE">
        <title>Genomic analyses reveal an absence of contemporary introgressive admixture between fin whales and blue whales, despite known hybrids.</title>
        <authorList>
            <person name="Westbury M.V."/>
            <person name="Petersen B."/>
            <person name="Lorenzen E.D."/>
        </authorList>
    </citation>
    <scope>NUCLEOTIDE SEQUENCE [LARGE SCALE GENOMIC DNA]</scope>
    <source>
        <strain evidence="2">FinWhale-01</strain>
    </source>
</reference>
<comment type="caution">
    <text evidence="2">The sequence shown here is derived from an EMBL/GenBank/DDBJ whole genome shotgun (WGS) entry which is preliminary data.</text>
</comment>
<organism evidence="2 3">
    <name type="scientific">Balaenoptera physalus</name>
    <name type="common">Fin whale</name>
    <name type="synonym">Balaena physalus</name>
    <dbReference type="NCBI Taxonomy" id="9770"/>
    <lineage>
        <taxon>Eukaryota</taxon>
        <taxon>Metazoa</taxon>
        <taxon>Chordata</taxon>
        <taxon>Craniata</taxon>
        <taxon>Vertebrata</taxon>
        <taxon>Euteleostomi</taxon>
        <taxon>Mammalia</taxon>
        <taxon>Eutheria</taxon>
        <taxon>Laurasiatheria</taxon>
        <taxon>Artiodactyla</taxon>
        <taxon>Whippomorpha</taxon>
        <taxon>Cetacea</taxon>
        <taxon>Mysticeti</taxon>
        <taxon>Balaenopteridae</taxon>
        <taxon>Balaenoptera</taxon>
    </lineage>
</organism>
<protein>
    <recommendedName>
        <fullName evidence="4">Synphilin-1 alpha-Synuclein-binding domain-containing protein</fullName>
    </recommendedName>
</protein>
<feature type="compositionally biased region" description="Basic and acidic residues" evidence="1">
    <location>
        <begin position="159"/>
        <end position="168"/>
    </location>
</feature>
<keyword evidence="3" id="KW-1185">Reference proteome</keyword>
<feature type="compositionally biased region" description="Polar residues" evidence="1">
    <location>
        <begin position="1"/>
        <end position="13"/>
    </location>
</feature>
<evidence type="ECO:0000256" key="1">
    <source>
        <dbReference type="SAM" id="MobiDB-lite"/>
    </source>
</evidence>
<dbReference type="Proteomes" id="UP000437017">
    <property type="component" value="Unassembled WGS sequence"/>
</dbReference>
<feature type="compositionally biased region" description="Low complexity" evidence="1">
    <location>
        <begin position="84"/>
        <end position="95"/>
    </location>
</feature>
<feature type="compositionally biased region" description="Basic and acidic residues" evidence="1">
    <location>
        <begin position="96"/>
        <end position="110"/>
    </location>
</feature>
<evidence type="ECO:0008006" key="4">
    <source>
        <dbReference type="Google" id="ProtNLM"/>
    </source>
</evidence>
<feature type="non-terminal residue" evidence="2">
    <location>
        <position position="273"/>
    </location>
</feature>
<dbReference type="PANTHER" id="PTHR22882">
    <property type="entry name" value="SYNPHILIN-1"/>
    <property type="match status" value="1"/>
</dbReference>
<feature type="non-terminal residue" evidence="2">
    <location>
        <position position="1"/>
    </location>
</feature>
<feature type="compositionally biased region" description="Low complexity" evidence="1">
    <location>
        <begin position="200"/>
        <end position="212"/>
    </location>
</feature>
<feature type="region of interest" description="Disordered" evidence="1">
    <location>
        <begin position="81"/>
        <end position="126"/>
    </location>
</feature>
<dbReference type="PANTHER" id="PTHR22882:SF3">
    <property type="entry name" value="SYNPHILIN-1"/>
    <property type="match status" value="1"/>
</dbReference>
<dbReference type="EMBL" id="SGJD01001901">
    <property type="protein sequence ID" value="KAB0397752.1"/>
    <property type="molecule type" value="Genomic_DNA"/>
</dbReference>